<dbReference type="EMBL" id="KQ425258">
    <property type="protein sequence ID" value="KOF69663.1"/>
    <property type="molecule type" value="Genomic_DNA"/>
</dbReference>
<sequence length="246" mass="28407">ETRFPDEGFLTGIHVLLERLPQGNNRIHGVGFTVRPSLLENISSVATDIRERLMTFRILLSNKRRIPRTDKGILLGDFSARVGSNVNIWSRVLGSHWIGKMNTNDLRLLSLCAEHNLVITKTIFQQPNKYKFYWRHLRSKMWHPLDYVSVRQHDQKVVLHIKYMRGAECWTDHRIPKVASEAKMSGGSATPKRSNVWLTKIQLTNSTTRSNISSVFRNARLHLPVPLTAILKDKILERWAEHSKIS</sequence>
<dbReference type="OrthoDB" id="6151446at2759"/>
<reference evidence="1" key="1">
    <citation type="submission" date="2015-07" db="EMBL/GenBank/DDBJ databases">
        <title>MeaNS - Measles Nucleotide Surveillance Program.</title>
        <authorList>
            <person name="Tran T."/>
            <person name="Druce J."/>
        </authorList>
    </citation>
    <scope>NUCLEOTIDE SEQUENCE</scope>
    <source>
        <strain evidence="1">UCB-OBI-ISO-001</strain>
        <tissue evidence="1">Gonad</tissue>
    </source>
</reference>
<dbReference type="InterPro" id="IPR036691">
    <property type="entry name" value="Endo/exonu/phosph_ase_sf"/>
</dbReference>
<feature type="non-terminal residue" evidence="1">
    <location>
        <position position="1"/>
    </location>
</feature>
<evidence type="ECO:0000313" key="1">
    <source>
        <dbReference type="EMBL" id="KOF69663.1"/>
    </source>
</evidence>
<name>A0A0L8FYC4_OCTBM</name>
<gene>
    <name evidence="1" type="ORF">OCBIM_22004284mg</name>
</gene>
<dbReference type="AlphaFoldDB" id="A0A0L8FYC4"/>
<dbReference type="STRING" id="37653.A0A0L8FYC4"/>
<dbReference type="Gene3D" id="3.60.10.10">
    <property type="entry name" value="Endonuclease/exonuclease/phosphatase"/>
    <property type="match status" value="1"/>
</dbReference>
<dbReference type="SUPFAM" id="SSF56219">
    <property type="entry name" value="DNase I-like"/>
    <property type="match status" value="1"/>
</dbReference>
<proteinExistence type="predicted"/>
<accession>A0A0L8FYC4</accession>
<evidence type="ECO:0008006" key="2">
    <source>
        <dbReference type="Google" id="ProtNLM"/>
    </source>
</evidence>
<organism evidence="1">
    <name type="scientific">Octopus bimaculoides</name>
    <name type="common">California two-spotted octopus</name>
    <dbReference type="NCBI Taxonomy" id="37653"/>
    <lineage>
        <taxon>Eukaryota</taxon>
        <taxon>Metazoa</taxon>
        <taxon>Spiralia</taxon>
        <taxon>Lophotrochozoa</taxon>
        <taxon>Mollusca</taxon>
        <taxon>Cephalopoda</taxon>
        <taxon>Coleoidea</taxon>
        <taxon>Octopodiformes</taxon>
        <taxon>Octopoda</taxon>
        <taxon>Incirrata</taxon>
        <taxon>Octopodidae</taxon>
        <taxon>Octopus</taxon>
    </lineage>
</organism>
<protein>
    <recommendedName>
        <fullName evidence="2">Endonuclease/exonuclease/phosphatase domain-containing protein</fullName>
    </recommendedName>
</protein>